<dbReference type="EMBL" id="MCFH01000018">
    <property type="protein sequence ID" value="ORX51480.1"/>
    <property type="molecule type" value="Genomic_DNA"/>
</dbReference>
<dbReference type="AlphaFoldDB" id="A0A1Y1VC51"/>
<dbReference type="GO" id="GO:0008270">
    <property type="term" value="F:zinc ion binding"/>
    <property type="evidence" value="ECO:0007669"/>
    <property type="project" value="UniProtKB-KW"/>
</dbReference>
<feature type="compositionally biased region" description="Low complexity" evidence="5">
    <location>
        <begin position="581"/>
        <end position="591"/>
    </location>
</feature>
<feature type="domain" description="C2H2-type" evidence="6">
    <location>
        <begin position="722"/>
        <end position="749"/>
    </location>
</feature>
<protein>
    <recommendedName>
        <fullName evidence="6">C2H2-type domain-containing protein</fullName>
    </recommendedName>
</protein>
<feature type="region of interest" description="Disordered" evidence="5">
    <location>
        <begin position="575"/>
        <end position="599"/>
    </location>
</feature>
<dbReference type="STRING" id="1754191.A0A1Y1VC51"/>
<feature type="domain" description="C2H2-type" evidence="6">
    <location>
        <begin position="662"/>
        <end position="691"/>
    </location>
</feature>
<comment type="caution">
    <text evidence="7">The sequence shown here is derived from an EMBL/GenBank/DDBJ whole genome shotgun (WGS) entry which is preliminary data.</text>
</comment>
<dbReference type="InterPro" id="IPR036236">
    <property type="entry name" value="Znf_C2H2_sf"/>
</dbReference>
<dbReference type="PROSITE" id="PS50157">
    <property type="entry name" value="ZINC_FINGER_C2H2_2"/>
    <property type="match status" value="3"/>
</dbReference>
<keyword evidence="1" id="KW-0479">Metal-binding</keyword>
<evidence type="ECO:0000313" key="8">
    <source>
        <dbReference type="Proteomes" id="UP000193719"/>
    </source>
</evidence>
<accession>A0A1Y1VC51</accession>
<gene>
    <name evidence="7" type="ORF">BCR36DRAFT_325829</name>
</gene>
<evidence type="ECO:0000256" key="5">
    <source>
        <dbReference type="SAM" id="MobiDB-lite"/>
    </source>
</evidence>
<reference evidence="7 8" key="1">
    <citation type="submission" date="2016-08" db="EMBL/GenBank/DDBJ databases">
        <title>Genomes of anaerobic fungi encode conserved fungal cellulosomes for biomass hydrolysis.</title>
        <authorList>
            <consortium name="DOE Joint Genome Institute"/>
            <person name="Haitjema C.H."/>
            <person name="Gilmore S.P."/>
            <person name="Henske J.K."/>
            <person name="Solomon K.V."/>
            <person name="De Groot R."/>
            <person name="Kuo A."/>
            <person name="Mondo S.J."/>
            <person name="Salamov A.A."/>
            <person name="Labutti K."/>
            <person name="Zhao Z."/>
            <person name="Chiniquy J."/>
            <person name="Barry K."/>
            <person name="Brewer H.M."/>
            <person name="Purvine S.O."/>
            <person name="Wright A.T."/>
            <person name="Boxma B."/>
            <person name="Van Alen T."/>
            <person name="Hackstein J.H."/>
            <person name="Baker S.E."/>
            <person name="Grigoriev I.V."/>
            <person name="O'Malley M.A."/>
        </authorList>
    </citation>
    <scope>NUCLEOTIDE SEQUENCE [LARGE SCALE GENOMIC DNA]</scope>
    <source>
        <strain evidence="8">finn</strain>
    </source>
</reference>
<dbReference type="SMART" id="SM00355">
    <property type="entry name" value="ZnF_C2H2"/>
    <property type="match status" value="3"/>
</dbReference>
<reference evidence="7 8" key="2">
    <citation type="submission" date="2016-08" db="EMBL/GenBank/DDBJ databases">
        <title>Pervasive Adenine N6-methylation of Active Genes in Fungi.</title>
        <authorList>
            <consortium name="DOE Joint Genome Institute"/>
            <person name="Mondo S.J."/>
            <person name="Dannebaum R.O."/>
            <person name="Kuo R.C."/>
            <person name="Labutti K."/>
            <person name="Haridas S."/>
            <person name="Kuo A."/>
            <person name="Salamov A."/>
            <person name="Ahrendt S.R."/>
            <person name="Lipzen A."/>
            <person name="Sullivan W."/>
            <person name="Andreopoulos W.B."/>
            <person name="Clum A."/>
            <person name="Lindquist E."/>
            <person name="Daum C."/>
            <person name="Ramamoorthy G.K."/>
            <person name="Gryganskyi A."/>
            <person name="Culley D."/>
            <person name="Magnuson J.K."/>
            <person name="James T.Y."/>
            <person name="O'Malley M.A."/>
            <person name="Stajich J.E."/>
            <person name="Spatafora J.W."/>
            <person name="Visel A."/>
            <person name="Grigoriev I.V."/>
        </authorList>
    </citation>
    <scope>NUCLEOTIDE SEQUENCE [LARGE SCALE GENOMIC DNA]</scope>
    <source>
        <strain evidence="8">finn</strain>
    </source>
</reference>
<evidence type="ECO:0000256" key="4">
    <source>
        <dbReference type="PROSITE-ProRule" id="PRU00042"/>
    </source>
</evidence>
<feature type="region of interest" description="Disordered" evidence="5">
    <location>
        <begin position="362"/>
        <end position="392"/>
    </location>
</feature>
<dbReference type="Proteomes" id="UP000193719">
    <property type="component" value="Unassembled WGS sequence"/>
</dbReference>
<evidence type="ECO:0000256" key="2">
    <source>
        <dbReference type="ARBA" id="ARBA00022771"/>
    </source>
</evidence>
<evidence type="ECO:0000259" key="6">
    <source>
        <dbReference type="PROSITE" id="PS50157"/>
    </source>
</evidence>
<organism evidence="7 8">
    <name type="scientific">Piromyces finnis</name>
    <dbReference type="NCBI Taxonomy" id="1754191"/>
    <lineage>
        <taxon>Eukaryota</taxon>
        <taxon>Fungi</taxon>
        <taxon>Fungi incertae sedis</taxon>
        <taxon>Chytridiomycota</taxon>
        <taxon>Chytridiomycota incertae sedis</taxon>
        <taxon>Neocallimastigomycetes</taxon>
        <taxon>Neocallimastigales</taxon>
        <taxon>Neocallimastigaceae</taxon>
        <taxon>Piromyces</taxon>
    </lineage>
</organism>
<dbReference type="Gene3D" id="3.30.160.60">
    <property type="entry name" value="Classic Zinc Finger"/>
    <property type="match status" value="2"/>
</dbReference>
<proteinExistence type="predicted"/>
<name>A0A1Y1VC51_9FUNG</name>
<dbReference type="PANTHER" id="PTHR23235:SF120">
    <property type="entry name" value="KRUPPEL-LIKE FACTOR 15"/>
    <property type="match status" value="1"/>
</dbReference>
<dbReference type="InterPro" id="IPR013087">
    <property type="entry name" value="Znf_C2H2_type"/>
</dbReference>
<dbReference type="GO" id="GO:0000981">
    <property type="term" value="F:DNA-binding transcription factor activity, RNA polymerase II-specific"/>
    <property type="evidence" value="ECO:0007669"/>
    <property type="project" value="TreeGrafter"/>
</dbReference>
<feature type="domain" description="C2H2-type" evidence="6">
    <location>
        <begin position="694"/>
        <end position="722"/>
    </location>
</feature>
<feature type="compositionally biased region" description="Polar residues" evidence="5">
    <location>
        <begin position="280"/>
        <end position="302"/>
    </location>
</feature>
<dbReference type="SUPFAM" id="SSF57667">
    <property type="entry name" value="beta-beta-alpha zinc fingers"/>
    <property type="match status" value="2"/>
</dbReference>
<keyword evidence="3" id="KW-0862">Zinc</keyword>
<evidence type="ECO:0000256" key="3">
    <source>
        <dbReference type="ARBA" id="ARBA00022833"/>
    </source>
</evidence>
<keyword evidence="2 4" id="KW-0863">Zinc-finger</keyword>
<evidence type="ECO:0000313" key="7">
    <source>
        <dbReference type="EMBL" id="ORX51480.1"/>
    </source>
</evidence>
<evidence type="ECO:0000256" key="1">
    <source>
        <dbReference type="ARBA" id="ARBA00022723"/>
    </source>
</evidence>
<feature type="compositionally biased region" description="Polar residues" evidence="5">
    <location>
        <begin position="383"/>
        <end position="392"/>
    </location>
</feature>
<dbReference type="Pfam" id="PF00096">
    <property type="entry name" value="zf-C2H2"/>
    <property type="match status" value="1"/>
</dbReference>
<feature type="compositionally biased region" description="Polar residues" evidence="5">
    <location>
        <begin position="365"/>
        <end position="376"/>
    </location>
</feature>
<dbReference type="GO" id="GO:0000978">
    <property type="term" value="F:RNA polymerase II cis-regulatory region sequence-specific DNA binding"/>
    <property type="evidence" value="ECO:0007669"/>
    <property type="project" value="TreeGrafter"/>
</dbReference>
<sequence>MKFSLENKKNLENVFKRYFSRRQEAKCQEGRLLEINKRKARLYEGRIKRPSRIPITDSSLPFSTPLQPSLNNSPFIGINQIDLPSVSNDAIMTPQIESVTTKENKMQDVIEMVLTGNNNKIQSKEEFMDAIKNVDPSTFIEVFKNMGEKLFEKKKTQDESTVSQLATPITTPMDKAFLDFKMNLDNNASSNPVLPSPEIISPIQSNLNVIDLHDGSPKNDIISSTPVLNDAFQDPLIVYKNELDPFKTPAPIDTAQSPMDLLMPSPMTQSPANLLEPSPMMQSPLVSSLLSDTPSQQPMQSPLVSSLLAGTPSQQSMQSPLVSSLLAGTPSQQPMQSPLVSSLLAGTPSQQSMQSPLVSSLLAGTPSQQPMQSPLVSSLLAGTPSQQPMQSPLVSSLLAGTPSQQPMQSPLISSLLADMPSQQMMQSPLISTLLSNDTSSQQTLQSPLDNALLNNIPIQPTSNEIEDILNSISQSTIPNYPLEAGIQNSLDSAMISSPAGQTSSTTPFSFSSFNLSDNSTSTIQNDTFIPPTSLLSGNTLLGANLETESRNNENKDSDLEKVDFIMKAMNDILQNNGITQPSTSSSPSSTSNGIEVDPSFPSNDCIKRCMVKEEDFDFTNENITKLVRLTPVEVVQEDVIELEKLASQKRGKGRPRKPRKFSICPFANCHKKFNREFNLKEHIRIHNPKRNKDFVCEYCNEGFFSSSVLSRHIASIHQGEKFFCKNCGKKFNRKDALHRHEKISCHLTN</sequence>
<feature type="region of interest" description="Disordered" evidence="5">
    <location>
        <begin position="263"/>
        <end position="302"/>
    </location>
</feature>
<dbReference type="PROSITE" id="PS00028">
    <property type="entry name" value="ZINC_FINGER_C2H2_1"/>
    <property type="match status" value="3"/>
</dbReference>
<dbReference type="OrthoDB" id="8117402at2759"/>
<dbReference type="PANTHER" id="PTHR23235">
    <property type="entry name" value="KRUEPPEL-LIKE TRANSCRIPTION FACTOR"/>
    <property type="match status" value="1"/>
</dbReference>
<keyword evidence="8" id="KW-1185">Reference proteome</keyword>